<gene>
    <name evidence="2" type="ORF">DFH94DRAFT_763824</name>
</gene>
<accession>A0A9P5K1K3</accession>
<comment type="caution">
    <text evidence="2">The sequence shown here is derived from an EMBL/GenBank/DDBJ whole genome shotgun (WGS) entry which is preliminary data.</text>
</comment>
<organism evidence="2 3">
    <name type="scientific">Russula ochroleuca</name>
    <dbReference type="NCBI Taxonomy" id="152965"/>
    <lineage>
        <taxon>Eukaryota</taxon>
        <taxon>Fungi</taxon>
        <taxon>Dikarya</taxon>
        <taxon>Basidiomycota</taxon>
        <taxon>Agaricomycotina</taxon>
        <taxon>Agaricomycetes</taxon>
        <taxon>Russulales</taxon>
        <taxon>Russulaceae</taxon>
        <taxon>Russula</taxon>
    </lineage>
</organism>
<dbReference type="EMBL" id="WHVB01000018">
    <property type="protein sequence ID" value="KAF8473702.1"/>
    <property type="molecule type" value="Genomic_DNA"/>
</dbReference>
<keyword evidence="1" id="KW-0732">Signal</keyword>
<evidence type="ECO:0000256" key="1">
    <source>
        <dbReference type="SAM" id="SignalP"/>
    </source>
</evidence>
<reference evidence="2" key="2">
    <citation type="journal article" date="2020" name="Nat. Commun.">
        <title>Large-scale genome sequencing of mycorrhizal fungi provides insights into the early evolution of symbiotic traits.</title>
        <authorList>
            <person name="Miyauchi S."/>
            <person name="Kiss E."/>
            <person name="Kuo A."/>
            <person name="Drula E."/>
            <person name="Kohler A."/>
            <person name="Sanchez-Garcia M."/>
            <person name="Morin E."/>
            <person name="Andreopoulos B."/>
            <person name="Barry K.W."/>
            <person name="Bonito G."/>
            <person name="Buee M."/>
            <person name="Carver A."/>
            <person name="Chen C."/>
            <person name="Cichocki N."/>
            <person name="Clum A."/>
            <person name="Culley D."/>
            <person name="Crous P.W."/>
            <person name="Fauchery L."/>
            <person name="Girlanda M."/>
            <person name="Hayes R.D."/>
            <person name="Keri Z."/>
            <person name="LaButti K."/>
            <person name="Lipzen A."/>
            <person name="Lombard V."/>
            <person name="Magnuson J."/>
            <person name="Maillard F."/>
            <person name="Murat C."/>
            <person name="Nolan M."/>
            <person name="Ohm R.A."/>
            <person name="Pangilinan J."/>
            <person name="Pereira M.F."/>
            <person name="Perotto S."/>
            <person name="Peter M."/>
            <person name="Pfister S."/>
            <person name="Riley R."/>
            <person name="Sitrit Y."/>
            <person name="Stielow J.B."/>
            <person name="Szollosi G."/>
            <person name="Zifcakova L."/>
            <person name="Stursova M."/>
            <person name="Spatafora J.W."/>
            <person name="Tedersoo L."/>
            <person name="Vaario L.M."/>
            <person name="Yamada A."/>
            <person name="Yan M."/>
            <person name="Wang P."/>
            <person name="Xu J."/>
            <person name="Bruns T."/>
            <person name="Baldrian P."/>
            <person name="Vilgalys R."/>
            <person name="Dunand C."/>
            <person name="Henrissat B."/>
            <person name="Grigoriev I.V."/>
            <person name="Hibbett D."/>
            <person name="Nagy L.G."/>
            <person name="Martin F.M."/>
        </authorList>
    </citation>
    <scope>NUCLEOTIDE SEQUENCE</scope>
    <source>
        <strain evidence="2">Prilba</strain>
    </source>
</reference>
<dbReference type="Proteomes" id="UP000759537">
    <property type="component" value="Unassembled WGS sequence"/>
</dbReference>
<evidence type="ECO:0000313" key="3">
    <source>
        <dbReference type="Proteomes" id="UP000759537"/>
    </source>
</evidence>
<protein>
    <recommendedName>
        <fullName evidence="4">Secreted protein</fullName>
    </recommendedName>
</protein>
<reference evidence="2" key="1">
    <citation type="submission" date="2019-10" db="EMBL/GenBank/DDBJ databases">
        <authorList>
            <consortium name="DOE Joint Genome Institute"/>
            <person name="Kuo A."/>
            <person name="Miyauchi S."/>
            <person name="Kiss E."/>
            <person name="Drula E."/>
            <person name="Kohler A."/>
            <person name="Sanchez-Garcia M."/>
            <person name="Andreopoulos B."/>
            <person name="Barry K.W."/>
            <person name="Bonito G."/>
            <person name="Buee M."/>
            <person name="Carver A."/>
            <person name="Chen C."/>
            <person name="Cichocki N."/>
            <person name="Clum A."/>
            <person name="Culley D."/>
            <person name="Crous P.W."/>
            <person name="Fauchery L."/>
            <person name="Girlanda M."/>
            <person name="Hayes R."/>
            <person name="Keri Z."/>
            <person name="LaButti K."/>
            <person name="Lipzen A."/>
            <person name="Lombard V."/>
            <person name="Magnuson J."/>
            <person name="Maillard F."/>
            <person name="Morin E."/>
            <person name="Murat C."/>
            <person name="Nolan M."/>
            <person name="Ohm R."/>
            <person name="Pangilinan J."/>
            <person name="Pereira M."/>
            <person name="Perotto S."/>
            <person name="Peter M."/>
            <person name="Riley R."/>
            <person name="Sitrit Y."/>
            <person name="Stielow B."/>
            <person name="Szollosi G."/>
            <person name="Zifcakova L."/>
            <person name="Stursova M."/>
            <person name="Spatafora J.W."/>
            <person name="Tedersoo L."/>
            <person name="Vaario L.-M."/>
            <person name="Yamada A."/>
            <person name="Yan M."/>
            <person name="Wang P."/>
            <person name="Xu J."/>
            <person name="Bruns T."/>
            <person name="Baldrian P."/>
            <person name="Vilgalys R."/>
            <person name="Henrissat B."/>
            <person name="Grigoriev I.V."/>
            <person name="Hibbett D."/>
            <person name="Nagy L.G."/>
            <person name="Martin F.M."/>
        </authorList>
    </citation>
    <scope>NUCLEOTIDE SEQUENCE</scope>
    <source>
        <strain evidence="2">Prilba</strain>
    </source>
</reference>
<name>A0A9P5K1K3_9AGAM</name>
<proteinExistence type="predicted"/>
<evidence type="ECO:0008006" key="4">
    <source>
        <dbReference type="Google" id="ProtNLM"/>
    </source>
</evidence>
<keyword evidence="3" id="KW-1185">Reference proteome</keyword>
<evidence type="ECO:0000313" key="2">
    <source>
        <dbReference type="EMBL" id="KAF8473702.1"/>
    </source>
</evidence>
<sequence>MVSAGAIARVIFVFTSGASWQLWMHLSPPDRTHTPSHVLPIPATGRGRRVLRASKRQNDVFGADHPTLHSRLAQPTVHAVCRHVVSIAMPLRAPPLPSAYCIALVSVKDGRPMEIIYVKGIIAEDVDPRCMWTLPSGPAIYCTLADCFCGLKGRGRRCIRDAGIIVWMTPSRRMWLKTNGTVRHRTYPVWQTTETRVLHGQLTISLVTRLSQQSGKPRQREIILCSPSRSPV</sequence>
<dbReference type="AlphaFoldDB" id="A0A9P5K1K3"/>
<feature type="chain" id="PRO_5040225743" description="Secreted protein" evidence="1">
    <location>
        <begin position="18"/>
        <end position="232"/>
    </location>
</feature>
<feature type="signal peptide" evidence="1">
    <location>
        <begin position="1"/>
        <end position="17"/>
    </location>
</feature>